<dbReference type="Proteomes" id="UP001321479">
    <property type="component" value="Segment"/>
</dbReference>
<dbReference type="SMART" id="SM00220">
    <property type="entry name" value="S_TKc"/>
    <property type="match status" value="1"/>
</dbReference>
<keyword evidence="6" id="KW-0808">Transferase</keyword>
<dbReference type="SMART" id="SM00385">
    <property type="entry name" value="CYCLIN"/>
    <property type="match status" value="1"/>
</dbReference>
<reference evidence="6 7" key="1">
    <citation type="submission" date="2021-02" db="EMBL/GenBank/DDBJ databases">
        <title>Cotonvirus japonicus, which uses Golgi apparatus of host cells for its virion factory, phylogenetically links tailed tupanvirus and icosahedral mimivirus.</title>
        <authorList>
            <person name="Takahashi H."/>
            <person name="Fukaya S."/>
            <person name="Song C."/>
            <person name="Murata K."/>
            <person name="Takemura M."/>
        </authorList>
    </citation>
    <scope>NUCLEOTIDE SEQUENCE [LARGE SCALE GENOMIC DNA]</scope>
</reference>
<dbReference type="GeneID" id="80558053"/>
<proteinExistence type="predicted"/>
<keyword evidence="1 4" id="KW-0547">Nucleotide-binding</keyword>
<feature type="binding site" evidence="4">
    <location>
        <position position="298"/>
    </location>
    <ligand>
        <name>ATP</name>
        <dbReference type="ChEBI" id="CHEBI:30616"/>
    </ligand>
</feature>
<evidence type="ECO:0000259" key="5">
    <source>
        <dbReference type="PROSITE" id="PS50011"/>
    </source>
</evidence>
<dbReference type="PROSITE" id="PS50011">
    <property type="entry name" value="PROTEIN_KINASE_DOM"/>
    <property type="match status" value="1"/>
</dbReference>
<accession>A0ABM7NRR1</accession>
<dbReference type="PROSITE" id="PS00107">
    <property type="entry name" value="PROTEIN_KINASE_ATP"/>
    <property type="match status" value="1"/>
</dbReference>
<organism evidence="6 7">
    <name type="scientific">Cotonvirus japonicus</name>
    <dbReference type="NCBI Taxonomy" id="2811091"/>
    <lineage>
        <taxon>Viruses</taxon>
        <taxon>Varidnaviria</taxon>
        <taxon>Bamfordvirae</taxon>
        <taxon>Nucleocytoviricota</taxon>
        <taxon>Megaviricetes</taxon>
        <taxon>Imitervirales</taxon>
        <taxon>Mimiviridae</taxon>
        <taxon>Megamimivirinae</taxon>
        <taxon>Cotonvirus</taxon>
        <taxon>Cotonvirus japonicum</taxon>
    </lineage>
</organism>
<evidence type="ECO:0000313" key="6">
    <source>
        <dbReference type="EMBL" id="BCS82848.1"/>
    </source>
</evidence>
<feature type="domain" description="Protein kinase" evidence="5">
    <location>
        <begin position="271"/>
        <end position="547"/>
    </location>
</feature>
<dbReference type="InterPro" id="IPR017441">
    <property type="entry name" value="Protein_kinase_ATP_BS"/>
</dbReference>
<dbReference type="InterPro" id="IPR013763">
    <property type="entry name" value="Cyclin-like_dom"/>
</dbReference>
<dbReference type="EMBL" id="AP024483">
    <property type="protein sequence ID" value="BCS82848.1"/>
    <property type="molecule type" value="Genomic_DNA"/>
</dbReference>
<dbReference type="RefSeq" id="YP_010841456.1">
    <property type="nucleotide sequence ID" value="NC_079139.1"/>
</dbReference>
<name>A0ABM7NRR1_9VIRU</name>
<sequence>MDNMTNLQIINPNSNDNEKHQHYLSFRKRIILLNWLMKIVNLYRLRCHTFQLAVLIMDKFLLKEQHVIDTLNIQAVGLICLGLASKVEEVIPLGLKDYMNICNESYSQSFLIKLECRVLRKLCYCLYNNTIWQYVKLYAAQRKISSENFYLAYFLSNITLLSNEYLQYSSQQIAQAIINTCIILNTEPESLQFIIENEPEYEFIYNNWKNITLNYPESVEIFSSELKLVNLSIIPPDIKLSNIKSLKINNENNLPIGTNNYLYKKEIMNNIEIFQKLGAGAYGSVHHIKYNNKNIAMKVIKTSKKDISPLVLREINNMMLLNHPNVLKLDGFLYDSKQTTMYIGLELMQMSLTHKIVHENLSETQKSVYIMQLLEGLCHIHSSGIMHRDLCGNNVLISHNDTIKISDFGMSRYYCNSIFTTAYSGNICSIYYRPIELFLNVHPYTEKIDVWSCACVIGLILTGSDLFMGNDEKDVLLNIYKTLGTPNKYFFKSVNKTMTKIFYPKTGFIDLEDKYPGHSKILYQMLEYDPDKRLTIFQATEMFKQLLNY</sequence>
<dbReference type="InterPro" id="IPR006671">
    <property type="entry name" value="Cyclin_N"/>
</dbReference>
<dbReference type="Gene3D" id="1.10.510.10">
    <property type="entry name" value="Transferase(Phosphotransferase) domain 1"/>
    <property type="match status" value="1"/>
</dbReference>
<keyword evidence="3" id="KW-0195">Cyclin</keyword>
<dbReference type="SUPFAM" id="SSF56112">
    <property type="entry name" value="Protein kinase-like (PK-like)"/>
    <property type="match status" value="1"/>
</dbReference>
<evidence type="ECO:0000256" key="1">
    <source>
        <dbReference type="ARBA" id="ARBA00022741"/>
    </source>
</evidence>
<evidence type="ECO:0000256" key="2">
    <source>
        <dbReference type="ARBA" id="ARBA00022840"/>
    </source>
</evidence>
<keyword evidence="6" id="KW-0723">Serine/threonine-protein kinase</keyword>
<dbReference type="PROSITE" id="PS00109">
    <property type="entry name" value="PROTEIN_KINASE_TYR"/>
    <property type="match status" value="1"/>
</dbReference>
<dbReference type="PANTHER" id="PTHR24055">
    <property type="entry name" value="MITOGEN-ACTIVATED PROTEIN KINASE"/>
    <property type="match status" value="1"/>
</dbReference>
<dbReference type="InterPro" id="IPR036915">
    <property type="entry name" value="Cyclin-like_sf"/>
</dbReference>
<dbReference type="Pfam" id="PF00069">
    <property type="entry name" value="Pkinase"/>
    <property type="match status" value="1"/>
</dbReference>
<dbReference type="InterPro" id="IPR011009">
    <property type="entry name" value="Kinase-like_dom_sf"/>
</dbReference>
<dbReference type="InterPro" id="IPR048258">
    <property type="entry name" value="Cyclins_cyclin-box"/>
</dbReference>
<evidence type="ECO:0000313" key="7">
    <source>
        <dbReference type="Proteomes" id="UP001321479"/>
    </source>
</evidence>
<dbReference type="InterPro" id="IPR050117">
    <property type="entry name" value="MAPK"/>
</dbReference>
<dbReference type="InterPro" id="IPR000719">
    <property type="entry name" value="Prot_kinase_dom"/>
</dbReference>
<keyword evidence="7" id="KW-1185">Reference proteome</keyword>
<dbReference type="Pfam" id="PF00134">
    <property type="entry name" value="Cyclin_N"/>
    <property type="match status" value="1"/>
</dbReference>
<dbReference type="PROSITE" id="PS00292">
    <property type="entry name" value="CYCLINS"/>
    <property type="match status" value="1"/>
</dbReference>
<evidence type="ECO:0000256" key="3">
    <source>
        <dbReference type="ARBA" id="ARBA00023127"/>
    </source>
</evidence>
<dbReference type="GO" id="GO:0004674">
    <property type="term" value="F:protein serine/threonine kinase activity"/>
    <property type="evidence" value="ECO:0007669"/>
    <property type="project" value="UniProtKB-KW"/>
</dbReference>
<evidence type="ECO:0000256" key="4">
    <source>
        <dbReference type="PROSITE-ProRule" id="PRU10141"/>
    </source>
</evidence>
<dbReference type="Gene3D" id="3.30.200.20">
    <property type="entry name" value="Phosphorylase Kinase, domain 1"/>
    <property type="match status" value="1"/>
</dbReference>
<dbReference type="SUPFAM" id="SSF47954">
    <property type="entry name" value="Cyclin-like"/>
    <property type="match status" value="1"/>
</dbReference>
<dbReference type="Gene3D" id="1.10.472.10">
    <property type="entry name" value="Cyclin-like"/>
    <property type="match status" value="2"/>
</dbReference>
<keyword evidence="6" id="KW-0418">Kinase</keyword>
<keyword evidence="2 4" id="KW-0067">ATP-binding</keyword>
<protein>
    <submittedName>
        <fullName evidence="6">Cyclin domain fused to cyclin-dependent serine/threonine protein kinase</fullName>
    </submittedName>
</protein>
<dbReference type="InterPro" id="IPR008266">
    <property type="entry name" value="Tyr_kinase_AS"/>
</dbReference>